<dbReference type="Gene3D" id="1.10.30.50">
    <property type="match status" value="1"/>
</dbReference>
<protein>
    <recommendedName>
        <fullName evidence="1">HNH nuclease domain-containing protein</fullName>
    </recommendedName>
</protein>
<accession>A0A923DWB2</accession>
<sequence length="302" mass="34787">MQEYNFHDLIWTKNITRDDGNAWAYMEHEIGAVFELNFSSKMGASNARLAKKNDLILLVQSVRSPNSSKKPTYLTHIVAPINDELTFDDPPGSHAIKRLVTVVARNLRPLVKPESLDFKRPNRGKVCTIDLIIPFLRTGLVIDLSQKQRLLWELFTVKDLSVKEIISELDETLKDPNTQAEEGKELYWEGKHKYYERDRKLIEKKKKQAIQNGKLFCEVCNIDFEKKYGPIGEGFMECHHLYPIAKSGIRTNTLDDLALVCANCHRMLHKKTLDGQYLSIRELSDLLVQHVKKSSKLRISSH</sequence>
<dbReference type="Pfam" id="PF01844">
    <property type="entry name" value="HNH"/>
    <property type="match status" value="1"/>
</dbReference>
<comment type="caution">
    <text evidence="2">The sequence shown here is derived from an EMBL/GenBank/DDBJ whole genome shotgun (WGS) entry which is preliminary data.</text>
</comment>
<dbReference type="GO" id="GO:0003676">
    <property type="term" value="F:nucleic acid binding"/>
    <property type="evidence" value="ECO:0007669"/>
    <property type="project" value="InterPro"/>
</dbReference>
<dbReference type="AlphaFoldDB" id="A0A923DWB2"/>
<evidence type="ECO:0000313" key="2">
    <source>
        <dbReference type="EMBL" id="MBB2143993.1"/>
    </source>
</evidence>
<dbReference type="EMBL" id="WNXD01000001">
    <property type="protein sequence ID" value="MBB2143993.1"/>
    <property type="molecule type" value="Genomic_DNA"/>
</dbReference>
<keyword evidence="3" id="KW-1185">Reference proteome</keyword>
<dbReference type="RefSeq" id="WP_182920695.1">
    <property type="nucleotide sequence ID" value="NZ_WNXD01000001.1"/>
</dbReference>
<dbReference type="GO" id="GO:0004519">
    <property type="term" value="F:endonuclease activity"/>
    <property type="evidence" value="ECO:0007669"/>
    <property type="project" value="InterPro"/>
</dbReference>
<evidence type="ECO:0000259" key="1">
    <source>
        <dbReference type="SMART" id="SM00507"/>
    </source>
</evidence>
<proteinExistence type="predicted"/>
<dbReference type="GO" id="GO:0008270">
    <property type="term" value="F:zinc ion binding"/>
    <property type="evidence" value="ECO:0007669"/>
    <property type="project" value="InterPro"/>
</dbReference>
<dbReference type="Proteomes" id="UP000601055">
    <property type="component" value="Unassembled WGS sequence"/>
</dbReference>
<feature type="domain" description="HNH nuclease" evidence="1">
    <location>
        <begin position="204"/>
        <end position="266"/>
    </location>
</feature>
<gene>
    <name evidence="2" type="ORF">GM921_00720</name>
</gene>
<dbReference type="InterPro" id="IPR003615">
    <property type="entry name" value="HNH_nuc"/>
</dbReference>
<dbReference type="SMART" id="SM00507">
    <property type="entry name" value="HNHc"/>
    <property type="match status" value="1"/>
</dbReference>
<dbReference type="CDD" id="cd00085">
    <property type="entry name" value="HNHc"/>
    <property type="match status" value="1"/>
</dbReference>
<organism evidence="2 3">
    <name type="scientific">Pedobacter planticolens</name>
    <dbReference type="NCBI Taxonomy" id="2679964"/>
    <lineage>
        <taxon>Bacteria</taxon>
        <taxon>Pseudomonadati</taxon>
        <taxon>Bacteroidota</taxon>
        <taxon>Sphingobacteriia</taxon>
        <taxon>Sphingobacteriales</taxon>
        <taxon>Sphingobacteriaceae</taxon>
        <taxon>Pedobacter</taxon>
    </lineage>
</organism>
<reference evidence="2" key="1">
    <citation type="submission" date="2019-11" db="EMBL/GenBank/DDBJ databases">
        <title>Description of Pedobacter sp. LMG 31464T.</title>
        <authorList>
            <person name="Carlier A."/>
            <person name="Qi S."/>
            <person name="Vandamme P."/>
        </authorList>
    </citation>
    <scope>NUCLEOTIDE SEQUENCE</scope>
    <source>
        <strain evidence="2">LMG 31464</strain>
    </source>
</reference>
<evidence type="ECO:0000313" key="3">
    <source>
        <dbReference type="Proteomes" id="UP000601055"/>
    </source>
</evidence>
<name>A0A923DWB2_9SPHI</name>
<dbReference type="InterPro" id="IPR002711">
    <property type="entry name" value="HNH"/>
</dbReference>